<evidence type="ECO:0000256" key="3">
    <source>
        <dbReference type="ARBA" id="ARBA00022448"/>
    </source>
</evidence>
<evidence type="ECO:0000256" key="9">
    <source>
        <dbReference type="ARBA" id="ARBA00079299"/>
    </source>
</evidence>
<evidence type="ECO:0000256" key="8">
    <source>
        <dbReference type="ARBA" id="ARBA00068674"/>
    </source>
</evidence>
<dbReference type="EMBL" id="JAJVKT010000007">
    <property type="protein sequence ID" value="MCE7508573.1"/>
    <property type="molecule type" value="Genomic_DNA"/>
</dbReference>
<dbReference type="GO" id="GO:0050660">
    <property type="term" value="F:flavin adenine dinucleotide binding"/>
    <property type="evidence" value="ECO:0007669"/>
    <property type="project" value="InterPro"/>
</dbReference>
<dbReference type="FunFam" id="3.40.50.620:FF:000041">
    <property type="entry name" value="Electron transfer flavoprotein alpha subunit"/>
    <property type="match status" value="1"/>
</dbReference>
<dbReference type="RefSeq" id="WP_022994637.1">
    <property type="nucleotide sequence ID" value="NZ_CBDDTQ010000005.1"/>
</dbReference>
<evidence type="ECO:0000259" key="11">
    <source>
        <dbReference type="SMART" id="SM00893"/>
    </source>
</evidence>
<dbReference type="Gene3D" id="3.40.50.620">
    <property type="entry name" value="HUPs"/>
    <property type="match status" value="1"/>
</dbReference>
<keyword evidence="3" id="KW-0813">Transport</keyword>
<feature type="binding site" evidence="10">
    <location>
        <begin position="227"/>
        <end position="228"/>
    </location>
    <ligand>
        <name>FAD</name>
        <dbReference type="ChEBI" id="CHEBI:57692"/>
    </ligand>
</feature>
<dbReference type="InterPro" id="IPR001308">
    <property type="entry name" value="ETF_a/FixB"/>
</dbReference>
<dbReference type="InterPro" id="IPR014731">
    <property type="entry name" value="ETF_asu_C"/>
</dbReference>
<dbReference type="PROSITE" id="PS00696">
    <property type="entry name" value="ETF_ALPHA"/>
    <property type="match status" value="1"/>
</dbReference>
<feature type="binding site" evidence="10">
    <location>
        <begin position="241"/>
        <end position="245"/>
    </location>
    <ligand>
        <name>FAD</name>
        <dbReference type="ChEBI" id="CHEBI:57692"/>
    </ligand>
</feature>
<keyword evidence="5 10" id="KW-0274">FAD</keyword>
<dbReference type="SUPFAM" id="SSF52467">
    <property type="entry name" value="DHS-like NAD/FAD-binding domain"/>
    <property type="match status" value="1"/>
</dbReference>
<evidence type="ECO:0000313" key="13">
    <source>
        <dbReference type="Proteomes" id="UP001107961"/>
    </source>
</evidence>
<dbReference type="InterPro" id="IPR014729">
    <property type="entry name" value="Rossmann-like_a/b/a_fold"/>
</dbReference>
<dbReference type="SMART" id="SM00893">
    <property type="entry name" value="ETF"/>
    <property type="match status" value="1"/>
</dbReference>
<dbReference type="AlphaFoldDB" id="A0A9Q3ZCC5"/>
<keyword evidence="4" id="KW-0285">Flavoprotein</keyword>
<dbReference type="Gene3D" id="3.40.50.1220">
    <property type="entry name" value="TPP-binding domain"/>
    <property type="match status" value="1"/>
</dbReference>
<reference evidence="12" key="1">
    <citation type="submission" date="2022-01" db="EMBL/GenBank/DDBJ databases">
        <authorList>
            <person name="Karlyshev A.V."/>
            <person name="Jaspars M."/>
        </authorList>
    </citation>
    <scope>NUCLEOTIDE SEQUENCE</scope>
    <source>
        <strain evidence="12">AGSA3-2</strain>
    </source>
</reference>
<dbReference type="InterPro" id="IPR014730">
    <property type="entry name" value="ETF_a/b_N"/>
</dbReference>
<dbReference type="InterPro" id="IPR033947">
    <property type="entry name" value="ETF_alpha_N"/>
</dbReference>
<feature type="domain" description="Electron transfer flavoprotein alpha/beta-subunit N-terminal" evidence="11">
    <location>
        <begin position="3"/>
        <end position="182"/>
    </location>
</feature>
<dbReference type="FunFam" id="3.40.50.1220:FF:000001">
    <property type="entry name" value="Electron transfer flavoprotein, alpha subunit"/>
    <property type="match status" value="1"/>
</dbReference>
<accession>A0A9Q3ZCC5</accession>
<dbReference type="KEGG" id="axe:P40_13060"/>
<dbReference type="SUPFAM" id="SSF52402">
    <property type="entry name" value="Adenine nucleotide alpha hydrolases-like"/>
    <property type="match status" value="1"/>
</dbReference>
<comment type="caution">
    <text evidence="12">The sequence shown here is derived from an EMBL/GenBank/DDBJ whole genome shotgun (WGS) entry which is preliminary data.</text>
</comment>
<evidence type="ECO:0000256" key="10">
    <source>
        <dbReference type="PIRSR" id="PIRSR000089-1"/>
    </source>
</evidence>
<dbReference type="Proteomes" id="UP001107961">
    <property type="component" value="Unassembled WGS sequence"/>
</dbReference>
<evidence type="ECO:0000256" key="4">
    <source>
        <dbReference type="ARBA" id="ARBA00022630"/>
    </source>
</evidence>
<evidence type="ECO:0000256" key="1">
    <source>
        <dbReference type="ARBA" id="ARBA00005817"/>
    </source>
</evidence>
<dbReference type="Pfam" id="PF01012">
    <property type="entry name" value="ETF"/>
    <property type="match status" value="1"/>
</dbReference>
<comment type="similarity">
    <text evidence="1">Belongs to the ETF alpha-subunit/FixB family.</text>
</comment>
<sequence>MSVLVYAEHDNATLNKVTLSVVAAAKEIGGDITVLVAGKGCGAVAEAAAKVDGVSKVLCADNDAYEHQLAENIADLVVELAGDYSHILAAATTTGKNFAPRVAALLDAPQISEISDVVDGDTFKRPIYAGNAIATVKCADAKKVLTVRGTSFDGVAEEGGSASVESVDVVKDAGISSFVGEELAKSDRPELTSADIVISGGRGMGNGDNFEILYKVADKLGAAVGASRAAVDAGFVPNDMQVGQTGKIVAPNLYIAVGISGAIQHLAGMKDSKVIVAINKDEEAPIFQVADYGLVADLFEAVPELDSKL</sequence>
<dbReference type="PIRSF" id="PIRSF000089">
    <property type="entry name" value="Electra_flavoP_a"/>
    <property type="match status" value="1"/>
</dbReference>
<dbReference type="Pfam" id="PF00766">
    <property type="entry name" value="ETF_alpha"/>
    <property type="match status" value="1"/>
</dbReference>
<dbReference type="GeneID" id="94687228"/>
<feature type="binding site" evidence="10">
    <location>
        <begin position="258"/>
        <end position="265"/>
    </location>
    <ligand>
        <name>FAD</name>
        <dbReference type="ChEBI" id="CHEBI:57692"/>
    </ligand>
</feature>
<keyword evidence="6" id="KW-0249">Electron transport</keyword>
<comment type="cofactor">
    <cofactor evidence="10">
        <name>FAD</name>
        <dbReference type="ChEBI" id="CHEBI:57692"/>
    </cofactor>
    <text evidence="10">Binds 1 FAD per dimer.</text>
</comment>
<evidence type="ECO:0000256" key="5">
    <source>
        <dbReference type="ARBA" id="ARBA00022827"/>
    </source>
</evidence>
<dbReference type="GO" id="GO:0009055">
    <property type="term" value="F:electron transfer activity"/>
    <property type="evidence" value="ECO:0007669"/>
    <property type="project" value="InterPro"/>
</dbReference>
<organism evidence="12 13">
    <name type="scientific">Alloalcanivorax xenomutans</name>
    <dbReference type="NCBI Taxonomy" id="1094342"/>
    <lineage>
        <taxon>Bacteria</taxon>
        <taxon>Pseudomonadati</taxon>
        <taxon>Pseudomonadota</taxon>
        <taxon>Gammaproteobacteria</taxon>
        <taxon>Oceanospirillales</taxon>
        <taxon>Alcanivoracaceae</taxon>
        <taxon>Alloalcanivorax</taxon>
    </lineage>
</organism>
<feature type="binding site" evidence="10">
    <location>
        <position position="279"/>
    </location>
    <ligand>
        <name>FAD</name>
        <dbReference type="ChEBI" id="CHEBI:57692"/>
    </ligand>
</feature>
<proteinExistence type="inferred from homology"/>
<dbReference type="GO" id="GO:0033539">
    <property type="term" value="P:fatty acid beta-oxidation using acyl-CoA dehydrogenase"/>
    <property type="evidence" value="ECO:0007669"/>
    <property type="project" value="TreeGrafter"/>
</dbReference>
<feature type="binding site" evidence="10">
    <location>
        <position position="202"/>
    </location>
    <ligand>
        <name>FAD</name>
        <dbReference type="ChEBI" id="CHEBI:57692"/>
    </ligand>
</feature>
<dbReference type="InterPro" id="IPR029035">
    <property type="entry name" value="DHS-like_NAD/FAD-binding_dom"/>
</dbReference>
<dbReference type="CDD" id="cd01715">
    <property type="entry name" value="ETF_alpha"/>
    <property type="match status" value="1"/>
</dbReference>
<comment type="function">
    <text evidence="7">The electron transfer flavoprotein serves as a specific electron acceptor for other dehydrogenases. It transfers the electrons to the main respiratory chain via ETF-ubiquinone oxidoreductase (ETF dehydrogenase).</text>
</comment>
<evidence type="ECO:0000256" key="7">
    <source>
        <dbReference type="ARBA" id="ARBA00025649"/>
    </source>
</evidence>
<dbReference type="PANTHER" id="PTHR43153">
    <property type="entry name" value="ELECTRON TRANSFER FLAVOPROTEIN ALPHA"/>
    <property type="match status" value="1"/>
</dbReference>
<dbReference type="InterPro" id="IPR018206">
    <property type="entry name" value="ETF_asu_C_CS"/>
</dbReference>
<name>A0A9Q3ZCC5_9GAMM</name>
<gene>
    <name evidence="12" type="ORF">LZG35_07965</name>
</gene>
<dbReference type="PANTHER" id="PTHR43153:SF1">
    <property type="entry name" value="ELECTRON TRANSFER FLAVOPROTEIN SUBUNIT ALPHA, MITOCHONDRIAL"/>
    <property type="match status" value="1"/>
</dbReference>
<evidence type="ECO:0000313" key="12">
    <source>
        <dbReference type="EMBL" id="MCE7508573.1"/>
    </source>
</evidence>
<keyword evidence="13" id="KW-1185">Reference proteome</keyword>
<evidence type="ECO:0000256" key="6">
    <source>
        <dbReference type="ARBA" id="ARBA00022982"/>
    </source>
</evidence>
<evidence type="ECO:0000256" key="2">
    <source>
        <dbReference type="ARBA" id="ARBA00011355"/>
    </source>
</evidence>
<protein>
    <recommendedName>
        <fullName evidence="8">Electron transfer flavoprotein subunit alpha</fullName>
    </recommendedName>
    <alternativeName>
        <fullName evidence="9">Electron transfer flavoprotein large subunit</fullName>
    </alternativeName>
</protein>
<comment type="subunit">
    <text evidence="2">Heterodimer of an alpha and a beta subunit.</text>
</comment>